<proteinExistence type="inferred from homology"/>
<dbReference type="GO" id="GO:0006006">
    <property type="term" value="P:glucose metabolic process"/>
    <property type="evidence" value="ECO:0007669"/>
    <property type="project" value="UniProtKB-KW"/>
</dbReference>
<organism evidence="3 4">
    <name type="scientific">Bosea lathyri</name>
    <dbReference type="NCBI Taxonomy" id="1036778"/>
    <lineage>
        <taxon>Bacteria</taxon>
        <taxon>Pseudomonadati</taxon>
        <taxon>Pseudomonadota</taxon>
        <taxon>Alphaproteobacteria</taxon>
        <taxon>Hyphomicrobiales</taxon>
        <taxon>Boseaceae</taxon>
        <taxon>Bosea</taxon>
    </lineage>
</organism>
<gene>
    <name evidence="3" type="ORF">SAMN04488115_111107</name>
</gene>
<dbReference type="PANTHER" id="PTHR30344:SF1">
    <property type="entry name" value="6-PHOSPHOGLUCONOLACTONASE"/>
    <property type="match status" value="1"/>
</dbReference>
<keyword evidence="2" id="KW-0313">Glucose metabolism</keyword>
<keyword evidence="4" id="KW-1185">Reference proteome</keyword>
<protein>
    <submittedName>
        <fullName evidence="3">6-phosphogluconolactonase</fullName>
    </submittedName>
</protein>
<evidence type="ECO:0000313" key="3">
    <source>
        <dbReference type="EMBL" id="SEG74588.1"/>
    </source>
</evidence>
<dbReference type="InterPro" id="IPR019405">
    <property type="entry name" value="Lactonase_7-beta_prop"/>
</dbReference>
<dbReference type="GO" id="GO:0005829">
    <property type="term" value="C:cytosol"/>
    <property type="evidence" value="ECO:0007669"/>
    <property type="project" value="TreeGrafter"/>
</dbReference>
<dbReference type="InterPro" id="IPR011045">
    <property type="entry name" value="N2O_reductase_N"/>
</dbReference>
<sequence>MSSHHPNGQADIAVYIGNGQSGDIHVLRLSVGDGKLSLVQRQPFPGLEEPGRSLPLALSPGREFLYAAMRGTPRGIASFSIDPSTGALSALGFAAMAESVAYIHTDRSGRFLFGASYDGNLVTVGPIGPDGMAQDVTQRVATAPHAHGIMSDPANRRVLATSLGGDLVYSFDFDHVGGALAQPRTTSLPKGTGPRHFVFDPNGRYLYLLGELDASITVFEYDAEKGTLHSKQSVSTLPAGFDGAAWGSDIHITPDGRFLYASERRSSALASFGVETDGRLRPLQNVPTETQPRGFGIDPTGRYLLALGQLTDHVTVYAIDGADGALSMTDRIAVGSGPDWVEMVELES</sequence>
<name>A0A1H6CNT3_9HYPH</name>
<dbReference type="SUPFAM" id="SSF50974">
    <property type="entry name" value="Nitrous oxide reductase, N-terminal domain"/>
    <property type="match status" value="1"/>
</dbReference>
<dbReference type="EMBL" id="FNUY01000011">
    <property type="protein sequence ID" value="SEG74588.1"/>
    <property type="molecule type" value="Genomic_DNA"/>
</dbReference>
<dbReference type="GO" id="GO:0017057">
    <property type="term" value="F:6-phosphogluconolactonase activity"/>
    <property type="evidence" value="ECO:0007669"/>
    <property type="project" value="TreeGrafter"/>
</dbReference>
<evidence type="ECO:0000256" key="2">
    <source>
        <dbReference type="ARBA" id="ARBA00022526"/>
    </source>
</evidence>
<reference evidence="3 4" key="1">
    <citation type="submission" date="2016-10" db="EMBL/GenBank/DDBJ databases">
        <authorList>
            <person name="de Groot N.N."/>
        </authorList>
    </citation>
    <scope>NUCLEOTIDE SEQUENCE [LARGE SCALE GENOMIC DNA]</scope>
    <source>
        <strain evidence="3 4">DSM 26656</strain>
    </source>
</reference>
<dbReference type="RefSeq" id="WP_103874802.1">
    <property type="nucleotide sequence ID" value="NZ_FNUY01000011.1"/>
</dbReference>
<dbReference type="InterPro" id="IPR015943">
    <property type="entry name" value="WD40/YVTN_repeat-like_dom_sf"/>
</dbReference>
<dbReference type="Proteomes" id="UP000236743">
    <property type="component" value="Unassembled WGS sequence"/>
</dbReference>
<dbReference type="PANTHER" id="PTHR30344">
    <property type="entry name" value="6-PHOSPHOGLUCONOLACTONASE-RELATED"/>
    <property type="match status" value="1"/>
</dbReference>
<evidence type="ECO:0000256" key="1">
    <source>
        <dbReference type="ARBA" id="ARBA00005564"/>
    </source>
</evidence>
<dbReference type="Gene3D" id="2.130.10.10">
    <property type="entry name" value="YVTN repeat-like/Quinoprotein amine dehydrogenase"/>
    <property type="match status" value="1"/>
</dbReference>
<evidence type="ECO:0000313" key="4">
    <source>
        <dbReference type="Proteomes" id="UP000236743"/>
    </source>
</evidence>
<comment type="similarity">
    <text evidence="1">Belongs to the cycloisomerase 2 family.</text>
</comment>
<dbReference type="AlphaFoldDB" id="A0A1H6CNT3"/>
<dbReference type="InterPro" id="IPR050282">
    <property type="entry name" value="Cycloisomerase_2"/>
</dbReference>
<dbReference type="OrthoDB" id="9790815at2"/>
<keyword evidence="2" id="KW-0119">Carbohydrate metabolism</keyword>
<accession>A0A1H6CNT3</accession>
<dbReference type="Pfam" id="PF10282">
    <property type="entry name" value="Lactonase"/>
    <property type="match status" value="1"/>
</dbReference>